<name>A0ABS7SGW2_9MICO</name>
<feature type="region of interest" description="Disordered" evidence="1">
    <location>
        <begin position="1"/>
        <end position="37"/>
    </location>
</feature>
<keyword evidence="2" id="KW-1133">Transmembrane helix</keyword>
<keyword evidence="4" id="KW-1185">Reference proteome</keyword>
<feature type="transmembrane region" description="Helical" evidence="2">
    <location>
        <begin position="43"/>
        <end position="61"/>
    </location>
</feature>
<dbReference type="RefSeq" id="WP_223411445.1">
    <property type="nucleotide sequence ID" value="NZ_JAGSHT010000028.1"/>
</dbReference>
<organism evidence="3 4">
    <name type="scientific">Occultella gossypii</name>
    <dbReference type="NCBI Taxonomy" id="2800820"/>
    <lineage>
        <taxon>Bacteria</taxon>
        <taxon>Bacillati</taxon>
        <taxon>Actinomycetota</taxon>
        <taxon>Actinomycetes</taxon>
        <taxon>Micrococcales</taxon>
        <taxon>Ruaniaceae</taxon>
        <taxon>Occultella</taxon>
    </lineage>
</organism>
<sequence>MARGRAEEFDLDFDEPTAAQDGDETGPVPADRRRKSQGVPRPLVLWAGVSVILVIAGILTVPPPPPGPSWGVGPGWSSPPVEQWTVPLTVPATELTSLSIEEESVLVAGPDRLDAYDRADGTLRSAVSDVQRCAVADAAPDVMAVCISGAGANALVAIVDSSGDVREVALPGAVSATLRGDDLVVLTEAGDAGYELTLHAGLDPAELRWSNSVAAPNLAAGVETVGDETPRVRVQEGDLVLLSTGDLYRAATGEQIPGSWSQYPDDRALISWDGERTQLLLPGADEVLDLPRLGWPSLINDGSSPAVAMLPSESDGSSTDAVTWDGDLLWQGPTEQPVARFGDVILLTGSDSGGRRVSTGTRLWSIPDLVLCPCRGDASGLLVHAVEYGREGIVDTRLLGLRVTDGEMLWELYLADGARVADTDEALAVLVDGQLTLYSRT</sequence>
<accession>A0ABS7SGW2</accession>
<evidence type="ECO:0000313" key="3">
    <source>
        <dbReference type="EMBL" id="MBZ2199447.1"/>
    </source>
</evidence>
<dbReference type="EMBL" id="JAGSHT010000028">
    <property type="protein sequence ID" value="MBZ2199447.1"/>
    <property type="molecule type" value="Genomic_DNA"/>
</dbReference>
<keyword evidence="2" id="KW-0812">Transmembrane</keyword>
<gene>
    <name evidence="3" type="ORF">KCQ71_25110</name>
</gene>
<evidence type="ECO:0000313" key="4">
    <source>
        <dbReference type="Proteomes" id="UP000826651"/>
    </source>
</evidence>
<proteinExistence type="predicted"/>
<dbReference type="Proteomes" id="UP000826651">
    <property type="component" value="Unassembled WGS sequence"/>
</dbReference>
<evidence type="ECO:0000256" key="1">
    <source>
        <dbReference type="SAM" id="MobiDB-lite"/>
    </source>
</evidence>
<reference evidence="3 4" key="1">
    <citation type="submission" date="2021-04" db="EMBL/GenBank/DDBJ databases">
        <title>Ruania sp. nov., isolated from sandy soil of mangrove forest.</title>
        <authorList>
            <person name="Ge X."/>
            <person name="Huang R."/>
            <person name="Liu W."/>
        </authorList>
    </citation>
    <scope>NUCLEOTIDE SEQUENCE [LARGE SCALE GENOMIC DNA]</scope>
    <source>
        <strain evidence="3 4">N2-46</strain>
    </source>
</reference>
<protein>
    <submittedName>
        <fullName evidence="3">PQQ-binding-like beta-propeller repeat protein</fullName>
    </submittedName>
</protein>
<keyword evidence="2" id="KW-0472">Membrane</keyword>
<evidence type="ECO:0000256" key="2">
    <source>
        <dbReference type="SAM" id="Phobius"/>
    </source>
</evidence>
<comment type="caution">
    <text evidence="3">The sequence shown here is derived from an EMBL/GenBank/DDBJ whole genome shotgun (WGS) entry which is preliminary data.</text>
</comment>